<dbReference type="Pfam" id="PF16870">
    <property type="entry name" value="OxoGdeHyase_C"/>
    <property type="match status" value="1"/>
</dbReference>
<accession>A0AAW1QPC1</accession>
<dbReference type="FunFam" id="1.10.287.1150:FF:000002">
    <property type="entry name" value="2-oxoglutarate dehydrogenase E1 component"/>
    <property type="match status" value="1"/>
</dbReference>
<feature type="domain" description="Transketolase-like pyrimidine-binding" evidence="17">
    <location>
        <begin position="638"/>
        <end position="858"/>
    </location>
</feature>
<dbReference type="SMART" id="SM00861">
    <property type="entry name" value="Transket_pyr"/>
    <property type="match status" value="1"/>
</dbReference>
<dbReference type="NCBIfam" id="NF008907">
    <property type="entry name" value="PRK12270.1"/>
    <property type="match status" value="1"/>
</dbReference>
<dbReference type="Gene3D" id="3.40.50.11610">
    <property type="entry name" value="Multifunctional 2-oxoglutarate metabolism enzyme, C-terminal domain"/>
    <property type="match status" value="1"/>
</dbReference>
<dbReference type="InterPro" id="IPR011603">
    <property type="entry name" value="2oxoglutarate_DH_E1"/>
</dbReference>
<dbReference type="Pfam" id="PF02779">
    <property type="entry name" value="Transket_pyr"/>
    <property type="match status" value="1"/>
</dbReference>
<keyword evidence="11" id="KW-0786">Thiamine pyrophosphate</keyword>
<evidence type="ECO:0000256" key="8">
    <source>
        <dbReference type="ARBA" id="ARBA00022842"/>
    </source>
</evidence>
<comment type="cofactor">
    <cofactor evidence="1">
        <name>Mg(2+)</name>
        <dbReference type="ChEBI" id="CHEBI:18420"/>
    </cofactor>
</comment>
<dbReference type="EMBL" id="JALJOR010000002">
    <property type="protein sequence ID" value="KAK9823376.1"/>
    <property type="molecule type" value="Genomic_DNA"/>
</dbReference>
<evidence type="ECO:0000256" key="4">
    <source>
        <dbReference type="ARBA" id="ARBA00006936"/>
    </source>
</evidence>
<evidence type="ECO:0000256" key="13">
    <source>
        <dbReference type="ARBA" id="ARBA00037426"/>
    </source>
</evidence>
<evidence type="ECO:0000256" key="6">
    <source>
        <dbReference type="ARBA" id="ARBA00022532"/>
    </source>
</evidence>
<comment type="cofactor">
    <cofactor evidence="2">
        <name>thiamine diphosphate</name>
        <dbReference type="ChEBI" id="CHEBI:58937"/>
    </cofactor>
</comment>
<evidence type="ECO:0000256" key="2">
    <source>
        <dbReference type="ARBA" id="ARBA00001964"/>
    </source>
</evidence>
<dbReference type="Gene3D" id="3.40.50.970">
    <property type="match status" value="1"/>
</dbReference>
<sequence length="1030" mass="116342">MALQAASRRLASGMRFAPLCVASQRLIQGLAPKDQQPKAVPLSKLKDSFLDGTSSTYLEELEERYRADPSSVDKTWASFFRSLESGVKPEAVAEAFHAFEQGSQIQPLTAAAVSNQSIQESMRLLLLVRAYQVNGHYMAKLDPLGLEKRPMPPELDPALYGFTDKDLDREFFLGTWRMSGFLSEERPIRTLREILNRLQDTYCSAVGYEYMHITDRDRCNWLRERIETPEHEDWPKQRKLHTLDRLGWSEMFESFLANKYAAAKRFGLEGAESLIPGMKALIDRSADSGVQEICIGMPHRGRLNVLANVVRKPMKQIFSEFTGHMPTPLGDSYFGTGDVKYHLGTSYDRPTVSGKRVHLSLLANPSHLEAVDPVVLGKVRAKQYYSDDPTGTKNLGILLHGDGSFAGQGVVYETLDMSGLPEYSVGGTVHIVVNNQVAFTTDPKKGRSSPYCTDVAKALNAPIFHVNGDDAEAVVRVHELAADWRAKWKSDVVIDLVCYRRYGHNEIDEPSFTQPLMYQVIKRKPNVFEIYKQKLLDEGAVTEDEVKQLSDRVLSILQTEFEQAKDYKPEARDWLSSYWKGFMSPHQQARIRNTGVPMDFLKEVGMAITTLPPELTPHRQVKKVYDARRQVVESGEGVDWGFAEALAFGTLLSEGNHVRLSGQDVERGTFSHRHAVVHDQKTGEKYTPLQHVFSGQKPGQFTVSNSNLSEFGVLGFELGYSLENPNSLVLWEAQFGDFANGAQVIFDQFISSGEAKWLRQNGLVCLLPHGYDGQGPEHSSARLERFLQMTEEDPYSMPEIDEKKWFAGGHLGSQTQRINWQIVNCTTPANYFHVLRRQIHRQFRKPLIVMSPKNLLRLPAAKSALWEFDDIPDDKGIQGVRFKRLIMDNSATDRSPNPPKEEGFKRLVMCSGKVYYELAAERAKEGKEAEVALVRIEQLAPFPYDLVTRELRRYPNAEVMWCQEEPMNMGAYTHVCPRLETCMRAEGREVPEHIPYGGRRPSAATATGFGDVHAQEQARLIKEALDVQRS</sequence>
<keyword evidence="10" id="KW-0560">Oxidoreductase</keyword>
<dbReference type="GO" id="GO:0030976">
    <property type="term" value="F:thiamine pyrophosphate binding"/>
    <property type="evidence" value="ECO:0007669"/>
    <property type="project" value="InterPro"/>
</dbReference>
<dbReference type="FunFam" id="3.40.50.970:FF:000002">
    <property type="entry name" value="2-oxoglutarate dehydrogenase, E1 component"/>
    <property type="match status" value="1"/>
</dbReference>
<dbReference type="InterPro" id="IPR001017">
    <property type="entry name" value="DH_E1"/>
</dbReference>
<dbReference type="PANTHER" id="PTHR23152">
    <property type="entry name" value="2-OXOGLUTARATE DEHYDROGENASE"/>
    <property type="match status" value="1"/>
</dbReference>
<dbReference type="FunFam" id="3.40.50.11610:FF:000006">
    <property type="entry name" value="2-oxoglutarate dehydrogenase, mitochondrial"/>
    <property type="match status" value="1"/>
</dbReference>
<dbReference type="Gene3D" id="3.40.50.12470">
    <property type="match status" value="1"/>
</dbReference>
<evidence type="ECO:0000256" key="10">
    <source>
        <dbReference type="ARBA" id="ARBA00023002"/>
    </source>
</evidence>
<keyword evidence="7" id="KW-0479">Metal-binding</keyword>
<keyword evidence="12" id="KW-0496">Mitochondrion</keyword>
<evidence type="ECO:0000256" key="16">
    <source>
        <dbReference type="ARBA" id="ARBA00051911"/>
    </source>
</evidence>
<evidence type="ECO:0000313" key="18">
    <source>
        <dbReference type="EMBL" id="KAK9823376.1"/>
    </source>
</evidence>
<evidence type="ECO:0000256" key="14">
    <source>
        <dbReference type="ARBA" id="ARBA00040267"/>
    </source>
</evidence>
<protein>
    <recommendedName>
        <fullName evidence="14">2-oxoglutarate dehydrogenase, mitochondrial</fullName>
        <ecNumber evidence="5">1.2.4.2</ecNumber>
    </recommendedName>
    <alternativeName>
        <fullName evidence="15">2-oxoglutarate dehydrogenase complex component E1</fullName>
    </alternativeName>
</protein>
<evidence type="ECO:0000256" key="15">
    <source>
        <dbReference type="ARBA" id="ARBA00042984"/>
    </source>
</evidence>
<dbReference type="NCBIfam" id="TIGR00239">
    <property type="entry name" value="2oxo_dh_E1"/>
    <property type="match status" value="1"/>
</dbReference>
<dbReference type="AlphaFoldDB" id="A0AAW1QPC1"/>
<evidence type="ECO:0000256" key="11">
    <source>
        <dbReference type="ARBA" id="ARBA00023052"/>
    </source>
</evidence>
<comment type="caution">
    <text evidence="18">The sequence shown here is derived from an EMBL/GenBank/DDBJ whole genome shotgun (WGS) entry which is preliminary data.</text>
</comment>
<evidence type="ECO:0000259" key="17">
    <source>
        <dbReference type="SMART" id="SM00861"/>
    </source>
</evidence>
<keyword evidence="6" id="KW-0816">Tricarboxylic acid cycle</keyword>
<reference evidence="18 19" key="1">
    <citation type="journal article" date="2024" name="Nat. Commun.">
        <title>Phylogenomics reveals the evolutionary origins of lichenization in chlorophyte algae.</title>
        <authorList>
            <person name="Puginier C."/>
            <person name="Libourel C."/>
            <person name="Otte J."/>
            <person name="Skaloud P."/>
            <person name="Haon M."/>
            <person name="Grisel S."/>
            <person name="Petersen M."/>
            <person name="Berrin J.G."/>
            <person name="Delaux P.M."/>
            <person name="Dal Grande F."/>
            <person name="Keller J."/>
        </authorList>
    </citation>
    <scope>NUCLEOTIDE SEQUENCE [LARGE SCALE GENOMIC DNA]</scope>
    <source>
        <strain evidence="18 19">SAG 2043</strain>
    </source>
</reference>
<evidence type="ECO:0000313" key="19">
    <source>
        <dbReference type="Proteomes" id="UP001489004"/>
    </source>
</evidence>
<evidence type="ECO:0000256" key="3">
    <source>
        <dbReference type="ARBA" id="ARBA00004305"/>
    </source>
</evidence>
<dbReference type="InterPro" id="IPR032106">
    <property type="entry name" value="2-oxogl_dehyd_N"/>
</dbReference>
<keyword evidence="19" id="KW-1185">Reference proteome</keyword>
<dbReference type="GO" id="GO:0046872">
    <property type="term" value="F:metal ion binding"/>
    <property type="evidence" value="ECO:0007669"/>
    <property type="project" value="UniProtKB-KW"/>
</dbReference>
<evidence type="ECO:0000256" key="7">
    <source>
        <dbReference type="ARBA" id="ARBA00022723"/>
    </source>
</evidence>
<comment type="similarity">
    <text evidence="4">Belongs to the alpha-ketoglutarate dehydrogenase family.</text>
</comment>
<evidence type="ECO:0000256" key="9">
    <source>
        <dbReference type="ARBA" id="ARBA00022946"/>
    </source>
</evidence>
<dbReference type="InterPro" id="IPR042179">
    <property type="entry name" value="KGD_C_sf"/>
</dbReference>
<evidence type="ECO:0000256" key="5">
    <source>
        <dbReference type="ARBA" id="ARBA00012280"/>
    </source>
</evidence>
<evidence type="ECO:0000256" key="12">
    <source>
        <dbReference type="ARBA" id="ARBA00023128"/>
    </source>
</evidence>
<keyword evidence="8" id="KW-0460">Magnesium</keyword>
<dbReference type="InterPro" id="IPR005475">
    <property type="entry name" value="Transketolase-like_Pyr-bd"/>
</dbReference>
<dbReference type="Gene3D" id="1.10.287.1150">
    <property type="entry name" value="TPP helical domain"/>
    <property type="match status" value="1"/>
</dbReference>
<dbReference type="Proteomes" id="UP001489004">
    <property type="component" value="Unassembled WGS sequence"/>
</dbReference>
<dbReference type="PIRSF" id="PIRSF000157">
    <property type="entry name" value="Oxoglu_dh_E1"/>
    <property type="match status" value="1"/>
</dbReference>
<name>A0AAW1QPC1_9CHLO</name>
<dbReference type="GO" id="GO:0004591">
    <property type="term" value="F:oxoglutarate dehydrogenase (succinyl-transferring) activity"/>
    <property type="evidence" value="ECO:0007669"/>
    <property type="project" value="UniProtKB-EC"/>
</dbReference>
<gene>
    <name evidence="18" type="ORF">WJX72_002327</name>
</gene>
<proteinExistence type="inferred from homology"/>
<comment type="catalytic activity">
    <reaction evidence="16">
        <text>N(6)-[(R)-lipoyl]-L-lysyl-[protein] + 2-oxoglutarate + H(+) = N(6)-[(R)-S(8)-succinyldihydrolipoyl]-L-lysyl-[protein] + CO2</text>
        <dbReference type="Rhea" id="RHEA:12188"/>
        <dbReference type="Rhea" id="RHEA-COMP:10474"/>
        <dbReference type="Rhea" id="RHEA-COMP:20092"/>
        <dbReference type="ChEBI" id="CHEBI:15378"/>
        <dbReference type="ChEBI" id="CHEBI:16526"/>
        <dbReference type="ChEBI" id="CHEBI:16810"/>
        <dbReference type="ChEBI" id="CHEBI:83099"/>
        <dbReference type="ChEBI" id="CHEBI:83120"/>
        <dbReference type="EC" id="1.2.4.2"/>
    </reaction>
</comment>
<organism evidence="18 19">
    <name type="scientific">[Myrmecia] bisecta</name>
    <dbReference type="NCBI Taxonomy" id="41462"/>
    <lineage>
        <taxon>Eukaryota</taxon>
        <taxon>Viridiplantae</taxon>
        <taxon>Chlorophyta</taxon>
        <taxon>core chlorophytes</taxon>
        <taxon>Trebouxiophyceae</taxon>
        <taxon>Trebouxiales</taxon>
        <taxon>Trebouxiaceae</taxon>
        <taxon>Myrmecia</taxon>
    </lineage>
</organism>
<keyword evidence="9" id="KW-0809">Transit peptide</keyword>
<dbReference type="GO" id="GO:0005759">
    <property type="term" value="C:mitochondrial matrix"/>
    <property type="evidence" value="ECO:0007669"/>
    <property type="project" value="UniProtKB-SubCell"/>
</dbReference>
<comment type="subcellular location">
    <subcellularLocation>
        <location evidence="3">Mitochondrion matrix</location>
    </subcellularLocation>
</comment>
<dbReference type="SUPFAM" id="SSF52518">
    <property type="entry name" value="Thiamin diphosphate-binding fold (THDP-binding)"/>
    <property type="match status" value="2"/>
</dbReference>
<dbReference type="EC" id="1.2.4.2" evidence="5"/>
<comment type="function">
    <text evidence="13">The 2-oxoglutarate dehydrogenase complex catalyzes the overall conversion of 2-oxoglutarate to succinyl-CoA and CO(2). It contains multiple copies of three enzymatic components: 2-oxoglutarate dehydrogenase (E1), dihydrolipoamide succinyltransferase (E2) and lipoamide dehydrogenase (E3).</text>
</comment>
<dbReference type="NCBIfam" id="NF006914">
    <property type="entry name" value="PRK09404.1"/>
    <property type="match status" value="1"/>
</dbReference>
<dbReference type="Pfam" id="PF16078">
    <property type="entry name" value="2-oxogl_dehyd_N"/>
    <property type="match status" value="1"/>
</dbReference>
<dbReference type="GO" id="GO:0045252">
    <property type="term" value="C:oxoglutarate dehydrogenase complex"/>
    <property type="evidence" value="ECO:0007669"/>
    <property type="project" value="TreeGrafter"/>
</dbReference>
<dbReference type="GO" id="GO:0006099">
    <property type="term" value="P:tricarboxylic acid cycle"/>
    <property type="evidence" value="ECO:0007669"/>
    <property type="project" value="UniProtKB-KW"/>
</dbReference>
<dbReference type="CDD" id="cd02016">
    <property type="entry name" value="TPP_E1_OGDC_like"/>
    <property type="match status" value="1"/>
</dbReference>
<dbReference type="FunFam" id="3.40.50.12470:FF:000003">
    <property type="entry name" value="2-oxoglutarate dehydrogenase E1 component"/>
    <property type="match status" value="1"/>
</dbReference>
<dbReference type="InterPro" id="IPR029061">
    <property type="entry name" value="THDP-binding"/>
</dbReference>
<dbReference type="InterPro" id="IPR031717">
    <property type="entry name" value="ODO-1/KGD_C"/>
</dbReference>
<dbReference type="PANTHER" id="PTHR23152:SF4">
    <property type="entry name" value="2-OXOADIPATE DEHYDROGENASE COMPLEX COMPONENT E1"/>
    <property type="match status" value="1"/>
</dbReference>
<dbReference type="Pfam" id="PF00676">
    <property type="entry name" value="E1_dh"/>
    <property type="match status" value="1"/>
</dbReference>
<evidence type="ECO:0000256" key="1">
    <source>
        <dbReference type="ARBA" id="ARBA00001946"/>
    </source>
</evidence>